<sequence>MKFNTSFIRVCYLKPVFDGMQQIFGIGYRDLNIPQTLMQEPMALIPFTQVGHWLTELAELSQDPCYMVKLSEYLHFNRLEITGIDPLATPDVAMSIRRINYGVVSLHSGASYYVSQSAKIMKWCYKNPYVFKQQKSLDSLRVAITLLNAQRHFLGKDYRPIRVQLSGSAIGHEQVSELFGSPVVWNAAQTEIWFDIDEMVHSISPDQEFNAPVTMPRSLFEKYLNMPQPHDAPKVLFEMINYSRFYGLPKVKAVAKLFNISEQQLQRRLQYLGLSFSTISNYIISNQAIKYMLDGKEIDEIASLLGYANQQSFSRAFKRLRRCTPQQYLDRLNLKK</sequence>
<reference evidence="5 6" key="1">
    <citation type="submission" date="2008-02" db="EMBL/GenBank/DDBJ databases">
        <title>Complete sequence of Shewanella woodyi ATCC 51908.</title>
        <authorList>
            <consortium name="US DOE Joint Genome Institute"/>
            <person name="Copeland A."/>
            <person name="Lucas S."/>
            <person name="Lapidus A."/>
            <person name="Glavina del Rio T."/>
            <person name="Dalin E."/>
            <person name="Tice H."/>
            <person name="Bruce D."/>
            <person name="Goodwin L."/>
            <person name="Pitluck S."/>
            <person name="Sims D."/>
            <person name="Brettin T."/>
            <person name="Detter J.C."/>
            <person name="Han C."/>
            <person name="Kuske C.R."/>
            <person name="Schmutz J."/>
            <person name="Larimer F."/>
            <person name="Land M."/>
            <person name="Hauser L."/>
            <person name="Kyrpides N."/>
            <person name="Lykidis A."/>
            <person name="Zhao J.-S."/>
            <person name="Richardson P."/>
        </authorList>
    </citation>
    <scope>NUCLEOTIDE SEQUENCE [LARGE SCALE GENOMIC DNA]</scope>
    <source>
        <strain evidence="6">ATCC 51908 / MS32</strain>
    </source>
</reference>
<dbReference type="Proteomes" id="UP000002168">
    <property type="component" value="Chromosome"/>
</dbReference>
<dbReference type="AlphaFoldDB" id="B1KM71"/>
<gene>
    <name evidence="5" type="ordered locus">Swoo_0183</name>
</gene>
<dbReference type="KEGG" id="swd:Swoo_0183"/>
<dbReference type="PANTHER" id="PTHR47894">
    <property type="entry name" value="HTH-TYPE TRANSCRIPTIONAL REGULATOR GADX"/>
    <property type="match status" value="1"/>
</dbReference>
<dbReference type="RefSeq" id="WP_012322833.1">
    <property type="nucleotide sequence ID" value="NC_010506.1"/>
</dbReference>
<dbReference type="GO" id="GO:0003700">
    <property type="term" value="F:DNA-binding transcription factor activity"/>
    <property type="evidence" value="ECO:0007669"/>
    <property type="project" value="InterPro"/>
</dbReference>
<accession>B1KM71</accession>
<name>B1KM71_SHEWM</name>
<dbReference type="GO" id="GO:0000976">
    <property type="term" value="F:transcription cis-regulatory region binding"/>
    <property type="evidence" value="ECO:0007669"/>
    <property type="project" value="TreeGrafter"/>
</dbReference>
<dbReference type="GO" id="GO:0005829">
    <property type="term" value="C:cytosol"/>
    <property type="evidence" value="ECO:0007669"/>
    <property type="project" value="TreeGrafter"/>
</dbReference>
<evidence type="ECO:0000256" key="3">
    <source>
        <dbReference type="ARBA" id="ARBA00023163"/>
    </source>
</evidence>
<dbReference type="STRING" id="392500.Swoo_0183"/>
<dbReference type="HOGENOM" id="CLU_047522_1_0_6"/>
<dbReference type="Pfam" id="PF12625">
    <property type="entry name" value="Arabinose_bd"/>
    <property type="match status" value="1"/>
</dbReference>
<keyword evidence="3" id="KW-0804">Transcription</keyword>
<organism evidence="5 6">
    <name type="scientific">Shewanella woodyi (strain ATCC 51908 / MS32)</name>
    <dbReference type="NCBI Taxonomy" id="392500"/>
    <lineage>
        <taxon>Bacteria</taxon>
        <taxon>Pseudomonadati</taxon>
        <taxon>Pseudomonadota</taxon>
        <taxon>Gammaproteobacteria</taxon>
        <taxon>Alteromonadales</taxon>
        <taxon>Shewanellaceae</taxon>
        <taxon>Shewanella</taxon>
    </lineage>
</organism>
<dbReference type="Gene3D" id="1.10.10.60">
    <property type="entry name" value="Homeodomain-like"/>
    <property type="match status" value="1"/>
</dbReference>
<keyword evidence="1" id="KW-0805">Transcription regulation</keyword>
<protein>
    <submittedName>
        <fullName evidence="5">Transcriptional regulator, AraC family</fullName>
    </submittedName>
</protein>
<dbReference type="PANTHER" id="PTHR47894:SF4">
    <property type="entry name" value="HTH-TYPE TRANSCRIPTIONAL REGULATOR GADX"/>
    <property type="match status" value="1"/>
</dbReference>
<evidence type="ECO:0000259" key="4">
    <source>
        <dbReference type="PROSITE" id="PS01124"/>
    </source>
</evidence>
<dbReference type="eggNOG" id="COG2207">
    <property type="taxonomic scope" value="Bacteria"/>
</dbReference>
<dbReference type="SUPFAM" id="SSF46689">
    <property type="entry name" value="Homeodomain-like"/>
    <property type="match status" value="1"/>
</dbReference>
<evidence type="ECO:0000313" key="5">
    <source>
        <dbReference type="EMBL" id="ACA84484.1"/>
    </source>
</evidence>
<keyword evidence="6" id="KW-1185">Reference proteome</keyword>
<feature type="domain" description="HTH araC/xylS-type" evidence="4">
    <location>
        <begin position="250"/>
        <end position="331"/>
    </location>
</feature>
<dbReference type="InterPro" id="IPR018060">
    <property type="entry name" value="HTH_AraC"/>
</dbReference>
<keyword evidence="2" id="KW-0238">DNA-binding</keyword>
<dbReference type="Pfam" id="PF12833">
    <property type="entry name" value="HTH_18"/>
    <property type="match status" value="1"/>
</dbReference>
<dbReference type="InterPro" id="IPR009057">
    <property type="entry name" value="Homeodomain-like_sf"/>
</dbReference>
<proteinExistence type="predicted"/>
<evidence type="ECO:0000256" key="2">
    <source>
        <dbReference type="ARBA" id="ARBA00023125"/>
    </source>
</evidence>
<dbReference type="SMART" id="SM00342">
    <property type="entry name" value="HTH_ARAC"/>
    <property type="match status" value="1"/>
</dbReference>
<evidence type="ECO:0000313" key="6">
    <source>
        <dbReference type="Proteomes" id="UP000002168"/>
    </source>
</evidence>
<evidence type="ECO:0000256" key="1">
    <source>
        <dbReference type="ARBA" id="ARBA00023015"/>
    </source>
</evidence>
<dbReference type="InterPro" id="IPR032687">
    <property type="entry name" value="AraC-type_N"/>
</dbReference>
<dbReference type="PROSITE" id="PS01124">
    <property type="entry name" value="HTH_ARAC_FAMILY_2"/>
    <property type="match status" value="1"/>
</dbReference>
<dbReference type="EMBL" id="CP000961">
    <property type="protein sequence ID" value="ACA84484.1"/>
    <property type="molecule type" value="Genomic_DNA"/>
</dbReference>